<dbReference type="RefSeq" id="WP_128232727.1">
    <property type="nucleotide sequence ID" value="NZ_SAUY01000015.1"/>
</dbReference>
<dbReference type="EMBL" id="SAUY01000015">
    <property type="protein sequence ID" value="RWR30521.1"/>
    <property type="molecule type" value="Genomic_DNA"/>
</dbReference>
<evidence type="ECO:0000256" key="1">
    <source>
        <dbReference type="SAM" id="Coils"/>
    </source>
</evidence>
<feature type="coiled-coil region" evidence="1">
    <location>
        <begin position="31"/>
        <end position="58"/>
    </location>
</feature>
<sequence>MSKPKLNLVDQLRLHGTWANSDMRLGDQGAFEKAASEIEALQQRIAELEQDLQTTADALGHANAALAHATSRPDPLGDALNSGDGSYRP</sequence>
<evidence type="ECO:0000256" key="2">
    <source>
        <dbReference type="SAM" id="MobiDB-lite"/>
    </source>
</evidence>
<accession>A0A443KCI8</accession>
<dbReference type="AlphaFoldDB" id="A0A443KCI8"/>
<gene>
    <name evidence="3" type="ORF">D2T29_12685</name>
</gene>
<proteinExistence type="predicted"/>
<comment type="caution">
    <text evidence="3">The sequence shown here is derived from an EMBL/GenBank/DDBJ whole genome shotgun (WGS) entry which is preliminary data.</text>
</comment>
<dbReference type="Proteomes" id="UP000284451">
    <property type="component" value="Unassembled WGS sequence"/>
</dbReference>
<name>A0A443KCI8_9RHOB</name>
<organism evidence="3 4">
    <name type="scientific">Paenirhodobacter populi</name>
    <dbReference type="NCBI Taxonomy" id="2306993"/>
    <lineage>
        <taxon>Bacteria</taxon>
        <taxon>Pseudomonadati</taxon>
        <taxon>Pseudomonadota</taxon>
        <taxon>Alphaproteobacteria</taxon>
        <taxon>Rhodobacterales</taxon>
        <taxon>Rhodobacter group</taxon>
        <taxon>Paenirhodobacter</taxon>
    </lineage>
</organism>
<evidence type="ECO:0000313" key="3">
    <source>
        <dbReference type="EMBL" id="RWR30521.1"/>
    </source>
</evidence>
<keyword evidence="1" id="KW-0175">Coiled coil</keyword>
<feature type="region of interest" description="Disordered" evidence="2">
    <location>
        <begin position="67"/>
        <end position="89"/>
    </location>
</feature>
<reference evidence="3 4" key="1">
    <citation type="submission" date="2019-01" db="EMBL/GenBank/DDBJ databases">
        <title>Sinorhodobacter populi sp. nov. isolated from the symptomatic bark tissue of Populus euramericana canker.</title>
        <authorList>
            <person name="Xu G."/>
        </authorList>
    </citation>
    <scope>NUCLEOTIDE SEQUENCE [LARGE SCALE GENOMIC DNA]</scope>
    <source>
        <strain evidence="3 4">07D10-4-3</strain>
    </source>
</reference>
<evidence type="ECO:0000313" key="4">
    <source>
        <dbReference type="Proteomes" id="UP000284451"/>
    </source>
</evidence>
<reference evidence="3 4" key="2">
    <citation type="submission" date="2019-01" db="EMBL/GenBank/DDBJ databases">
        <authorList>
            <person name="Li Y."/>
        </authorList>
    </citation>
    <scope>NUCLEOTIDE SEQUENCE [LARGE SCALE GENOMIC DNA]</scope>
    <source>
        <strain evidence="3 4">07D10-4-3</strain>
    </source>
</reference>
<protein>
    <submittedName>
        <fullName evidence="3">Uncharacterized protein</fullName>
    </submittedName>
</protein>